<evidence type="ECO:0000313" key="3">
    <source>
        <dbReference type="Proteomes" id="UP001177080"/>
    </source>
</evidence>
<keyword evidence="1" id="KW-0472">Membrane</keyword>
<protein>
    <submittedName>
        <fullName evidence="2">Uncharacterized protein</fullName>
    </submittedName>
</protein>
<keyword evidence="1" id="KW-1133">Transmembrane helix</keyword>
<comment type="caution">
    <text evidence="2">The sequence shown here is derived from an EMBL/GenBank/DDBJ whole genome shotgun (WGS) entry which is preliminary data.</text>
</comment>
<keyword evidence="1" id="KW-0812">Transmembrane</keyword>
<dbReference type="RefSeq" id="WP_244760691.1">
    <property type="nucleotide sequence ID" value="NZ_JALJCJ010000002.1"/>
</dbReference>
<gene>
    <name evidence="2" type="ORF">GB928_017750</name>
</gene>
<dbReference type="EMBL" id="WHSC02000007">
    <property type="protein sequence ID" value="MDO6123040.1"/>
    <property type="molecule type" value="Genomic_DNA"/>
</dbReference>
<evidence type="ECO:0000256" key="1">
    <source>
        <dbReference type="SAM" id="Phobius"/>
    </source>
</evidence>
<reference evidence="2" key="1">
    <citation type="submission" date="2022-04" db="EMBL/GenBank/DDBJ databases">
        <title>Shinella lacus sp. nov., a novel member of the genus Shinella from water.</title>
        <authorList>
            <person name="Deng Y."/>
        </authorList>
    </citation>
    <scope>NUCLEOTIDE SEQUENCE</scope>
    <source>
        <strain evidence="2">JCM 31239</strain>
    </source>
</reference>
<dbReference type="Proteomes" id="UP001177080">
    <property type="component" value="Unassembled WGS sequence"/>
</dbReference>
<evidence type="ECO:0000313" key="2">
    <source>
        <dbReference type="EMBL" id="MDO6123040.1"/>
    </source>
</evidence>
<sequence>MANTARISVMTTLFSCVTVDIVVPLVVLAAGVAVSEALFAAADLLTAKRRAA</sequence>
<proteinExistence type="predicted"/>
<keyword evidence="3" id="KW-1185">Reference proteome</keyword>
<accession>A0ABT8XH61</accession>
<name>A0ABT8XH61_9HYPH</name>
<organism evidence="2 3">
    <name type="scientific">Shinella curvata</name>
    <dbReference type="NCBI Taxonomy" id="1817964"/>
    <lineage>
        <taxon>Bacteria</taxon>
        <taxon>Pseudomonadati</taxon>
        <taxon>Pseudomonadota</taxon>
        <taxon>Alphaproteobacteria</taxon>
        <taxon>Hyphomicrobiales</taxon>
        <taxon>Rhizobiaceae</taxon>
        <taxon>Shinella</taxon>
    </lineage>
</organism>
<feature type="transmembrane region" description="Helical" evidence="1">
    <location>
        <begin position="21"/>
        <end position="45"/>
    </location>
</feature>